<dbReference type="InterPro" id="IPR002397">
    <property type="entry name" value="Cyt_P450_B"/>
</dbReference>
<proteinExistence type="inferred from homology"/>
<comment type="similarity">
    <text evidence="1 2">Belongs to the cytochrome P450 family.</text>
</comment>
<dbReference type="EMBL" id="BAAAZN010000001">
    <property type="protein sequence ID" value="GAA3527054.1"/>
    <property type="molecule type" value="Genomic_DNA"/>
</dbReference>
<evidence type="ECO:0000256" key="1">
    <source>
        <dbReference type="ARBA" id="ARBA00010617"/>
    </source>
</evidence>
<comment type="caution">
    <text evidence="3">The sequence shown here is derived from an EMBL/GenBank/DDBJ whole genome shotgun (WGS) entry which is preliminary data.</text>
</comment>
<keyword evidence="2" id="KW-0408">Iron</keyword>
<protein>
    <submittedName>
        <fullName evidence="3">Cytochrome P450</fullName>
    </submittedName>
</protein>
<dbReference type="PANTHER" id="PTHR46696:SF6">
    <property type="entry name" value="P450, PUTATIVE (EUROFUNG)-RELATED"/>
    <property type="match status" value="1"/>
</dbReference>
<name>A0ABP6V568_9PSEU</name>
<dbReference type="Pfam" id="PF00067">
    <property type="entry name" value="p450"/>
    <property type="match status" value="1"/>
</dbReference>
<dbReference type="SUPFAM" id="SSF48264">
    <property type="entry name" value="Cytochrome P450"/>
    <property type="match status" value="1"/>
</dbReference>
<keyword evidence="2" id="KW-0479">Metal-binding</keyword>
<dbReference type="PROSITE" id="PS00086">
    <property type="entry name" value="CYTOCHROME_P450"/>
    <property type="match status" value="1"/>
</dbReference>
<keyword evidence="4" id="KW-1185">Reference proteome</keyword>
<sequence>MTETTAESAPTAGGCPIVDHVLRPPAVPALMHFARMDGYQDTATPAVRTEEAGGYWIFTDQETILDGLQQPDLWSSSVIVPTESNPAYRWIPAMLDPPQHTKWRRLLGGYLSPGRTKAMRSGQHRLARRLVEDLRAKGECDFVTEFARIFPSTIFLGIMGMPPEKLPEFLEWEDMILHQDDTQDPDGAIRMAGMKAVQQYFAELIAERRANPEPDATDIVSAAVQWSIDGVPVTDADVLNCLLLLFMAGLDTVASQSSYAMLHLATHPADRKRVVDDPALIPHAVEELLRTYPIVQTARKATRDADFHGCPVKEGDMAAFPLAAAGRDVAAYPNARTVDLDRTTTRHLSFGAGPHRCLGSHLARQELAIVLEEWHRLIPGYELGGSPVEHAGGVWGLDSLPLRWHA</sequence>
<evidence type="ECO:0000256" key="2">
    <source>
        <dbReference type="RuleBase" id="RU000461"/>
    </source>
</evidence>
<dbReference type="InterPro" id="IPR036396">
    <property type="entry name" value="Cyt_P450_sf"/>
</dbReference>
<evidence type="ECO:0000313" key="4">
    <source>
        <dbReference type="Proteomes" id="UP001500689"/>
    </source>
</evidence>
<dbReference type="PANTHER" id="PTHR46696">
    <property type="entry name" value="P450, PUTATIVE (EUROFUNG)-RELATED"/>
    <property type="match status" value="1"/>
</dbReference>
<dbReference type="PRINTS" id="PR00359">
    <property type="entry name" value="BP450"/>
</dbReference>
<dbReference type="CDD" id="cd11035">
    <property type="entry name" value="P450cam-like"/>
    <property type="match status" value="1"/>
</dbReference>
<gene>
    <name evidence="3" type="ORF">GCM10022222_07560</name>
</gene>
<dbReference type="InterPro" id="IPR001128">
    <property type="entry name" value="Cyt_P450"/>
</dbReference>
<keyword evidence="2" id="KW-0503">Monooxygenase</keyword>
<organism evidence="3 4">
    <name type="scientific">Amycolatopsis ultiminotia</name>
    <dbReference type="NCBI Taxonomy" id="543629"/>
    <lineage>
        <taxon>Bacteria</taxon>
        <taxon>Bacillati</taxon>
        <taxon>Actinomycetota</taxon>
        <taxon>Actinomycetes</taxon>
        <taxon>Pseudonocardiales</taxon>
        <taxon>Pseudonocardiaceae</taxon>
        <taxon>Amycolatopsis</taxon>
    </lineage>
</organism>
<dbReference type="RefSeq" id="WP_344855253.1">
    <property type="nucleotide sequence ID" value="NZ_BAAAZN010000001.1"/>
</dbReference>
<dbReference type="Gene3D" id="1.10.630.10">
    <property type="entry name" value="Cytochrome P450"/>
    <property type="match status" value="1"/>
</dbReference>
<reference evidence="4" key="1">
    <citation type="journal article" date="2019" name="Int. J. Syst. Evol. Microbiol.">
        <title>The Global Catalogue of Microorganisms (GCM) 10K type strain sequencing project: providing services to taxonomists for standard genome sequencing and annotation.</title>
        <authorList>
            <consortium name="The Broad Institute Genomics Platform"/>
            <consortium name="The Broad Institute Genome Sequencing Center for Infectious Disease"/>
            <person name="Wu L."/>
            <person name="Ma J."/>
        </authorList>
    </citation>
    <scope>NUCLEOTIDE SEQUENCE [LARGE SCALE GENOMIC DNA]</scope>
    <source>
        <strain evidence="4">JCM 16898</strain>
    </source>
</reference>
<dbReference type="Proteomes" id="UP001500689">
    <property type="component" value="Unassembled WGS sequence"/>
</dbReference>
<dbReference type="PRINTS" id="PR00385">
    <property type="entry name" value="P450"/>
</dbReference>
<keyword evidence="2" id="KW-0349">Heme</keyword>
<keyword evidence="2" id="KW-0560">Oxidoreductase</keyword>
<dbReference type="InterPro" id="IPR017972">
    <property type="entry name" value="Cyt_P450_CS"/>
</dbReference>
<evidence type="ECO:0000313" key="3">
    <source>
        <dbReference type="EMBL" id="GAA3527054.1"/>
    </source>
</evidence>
<accession>A0ABP6V568</accession>